<evidence type="ECO:0008006" key="4">
    <source>
        <dbReference type="Google" id="ProtNLM"/>
    </source>
</evidence>
<dbReference type="SUPFAM" id="SSF81340">
    <property type="entry name" value="Clc chloride channel"/>
    <property type="match status" value="1"/>
</dbReference>
<gene>
    <name evidence="2" type="ORF">GCM10010448_22900</name>
</gene>
<keyword evidence="3" id="KW-1185">Reference proteome</keyword>
<evidence type="ECO:0000256" key="1">
    <source>
        <dbReference type="SAM" id="MobiDB-lite"/>
    </source>
</evidence>
<accession>A0ABP6LD09</accession>
<organism evidence="2 3">
    <name type="scientific">Streptomyces glomeratus</name>
    <dbReference type="NCBI Taxonomy" id="284452"/>
    <lineage>
        <taxon>Bacteria</taxon>
        <taxon>Bacillati</taxon>
        <taxon>Actinomycetota</taxon>
        <taxon>Actinomycetes</taxon>
        <taxon>Kitasatosporales</taxon>
        <taxon>Streptomycetaceae</taxon>
        <taxon>Streptomyces</taxon>
    </lineage>
</organism>
<dbReference type="Proteomes" id="UP001501532">
    <property type="component" value="Unassembled WGS sequence"/>
</dbReference>
<feature type="compositionally biased region" description="Basic and acidic residues" evidence="1">
    <location>
        <begin position="158"/>
        <end position="192"/>
    </location>
</feature>
<reference evidence="3" key="1">
    <citation type="journal article" date="2019" name="Int. J. Syst. Evol. Microbiol.">
        <title>The Global Catalogue of Microorganisms (GCM) 10K type strain sequencing project: providing services to taxonomists for standard genome sequencing and annotation.</title>
        <authorList>
            <consortium name="The Broad Institute Genomics Platform"/>
            <consortium name="The Broad Institute Genome Sequencing Center for Infectious Disease"/>
            <person name="Wu L."/>
            <person name="Ma J."/>
        </authorList>
    </citation>
    <scope>NUCLEOTIDE SEQUENCE [LARGE SCALE GENOMIC DNA]</scope>
    <source>
        <strain evidence="3">JCM 9091</strain>
    </source>
</reference>
<name>A0ABP6LD09_9ACTN</name>
<evidence type="ECO:0000313" key="2">
    <source>
        <dbReference type="EMBL" id="GAA3039858.1"/>
    </source>
</evidence>
<dbReference type="InterPro" id="IPR014743">
    <property type="entry name" value="Cl-channel_core"/>
</dbReference>
<proteinExistence type="predicted"/>
<feature type="region of interest" description="Disordered" evidence="1">
    <location>
        <begin position="19"/>
        <end position="42"/>
    </location>
</feature>
<evidence type="ECO:0000313" key="3">
    <source>
        <dbReference type="Proteomes" id="UP001501532"/>
    </source>
</evidence>
<protein>
    <recommendedName>
        <fullName evidence="4">SLC26A/SulP transporter domain-containing protein</fullName>
    </recommendedName>
</protein>
<dbReference type="RefSeq" id="WP_372482077.1">
    <property type="nucleotide sequence ID" value="NZ_BAAAUF010000018.1"/>
</dbReference>
<comment type="caution">
    <text evidence="2">The sequence shown here is derived from an EMBL/GenBank/DDBJ whole genome shotgun (WGS) entry which is preliminary data.</text>
</comment>
<dbReference type="EMBL" id="BAAAUF010000018">
    <property type="protein sequence ID" value="GAA3039858.1"/>
    <property type="molecule type" value="Genomic_DNA"/>
</dbReference>
<feature type="region of interest" description="Disordered" evidence="1">
    <location>
        <begin position="158"/>
        <end position="203"/>
    </location>
</feature>
<sequence>MAAAAGALTATLVTRPAFDPGLPALGRPRDRPAAGGTPPARAPPPGLVAASCGFHGGRVFPSVSIGAALGLCAHALVPAVHPSVCVAAGVLGLLLAVTRYGWVSLFTATVPAPSPTVPDQLCTASPPAWLLFTGRLQMRLQEDVTAIRRDGTAIRRRDREPLIRCTDRGESRRADGPRADEQTDREPMHGRGDASPMRRPGGK</sequence>